<keyword evidence="3" id="KW-0804">Transcription</keyword>
<evidence type="ECO:0000259" key="4">
    <source>
        <dbReference type="PROSITE" id="PS50987"/>
    </source>
</evidence>
<keyword evidence="2" id="KW-0238">DNA-binding</keyword>
<feature type="domain" description="HTH arsR-type" evidence="4">
    <location>
        <begin position="3"/>
        <end position="97"/>
    </location>
</feature>
<dbReference type="PANTHER" id="PTHR33154:SF18">
    <property type="entry name" value="ARSENICAL RESISTANCE OPERON REPRESSOR"/>
    <property type="match status" value="1"/>
</dbReference>
<gene>
    <name evidence="5" type="ORF">AWN68_00160</name>
</gene>
<accession>A0A150XX20</accession>
<keyword evidence="6" id="KW-1185">Reference proteome</keyword>
<dbReference type="PRINTS" id="PR00778">
    <property type="entry name" value="HTHARSR"/>
</dbReference>
<dbReference type="SUPFAM" id="SSF46785">
    <property type="entry name" value="Winged helix' DNA-binding domain"/>
    <property type="match status" value="1"/>
</dbReference>
<reference evidence="5 6" key="1">
    <citation type="submission" date="2016-01" db="EMBL/GenBank/DDBJ databases">
        <title>Genome sequencing of Roseivirga echinicomitans KMM 6058.</title>
        <authorList>
            <person name="Selvaratnam C."/>
            <person name="Thevarajoo S."/>
            <person name="Goh K.M."/>
            <person name="Ee R."/>
            <person name="Chan K.-G."/>
            <person name="Chong C.S."/>
        </authorList>
    </citation>
    <scope>NUCLEOTIDE SEQUENCE [LARGE SCALE GENOMIC DNA]</scope>
    <source>
        <strain evidence="5 6">KMM 6058</strain>
    </source>
</reference>
<dbReference type="InterPro" id="IPR011991">
    <property type="entry name" value="ArsR-like_HTH"/>
</dbReference>
<dbReference type="STRING" id="296218.AWN68_00160"/>
<dbReference type="InterPro" id="IPR036390">
    <property type="entry name" value="WH_DNA-bd_sf"/>
</dbReference>
<dbReference type="GO" id="GO:0003677">
    <property type="term" value="F:DNA binding"/>
    <property type="evidence" value="ECO:0007669"/>
    <property type="project" value="UniProtKB-KW"/>
</dbReference>
<dbReference type="SMART" id="SM00418">
    <property type="entry name" value="HTH_ARSR"/>
    <property type="match status" value="1"/>
</dbReference>
<comment type="caution">
    <text evidence="5">The sequence shown here is derived from an EMBL/GenBank/DDBJ whole genome shotgun (WGS) entry which is preliminary data.</text>
</comment>
<dbReference type="AlphaFoldDB" id="A0A150XX20"/>
<dbReference type="PANTHER" id="PTHR33154">
    <property type="entry name" value="TRANSCRIPTIONAL REGULATOR, ARSR FAMILY"/>
    <property type="match status" value="1"/>
</dbReference>
<dbReference type="Pfam" id="PF01022">
    <property type="entry name" value="HTH_5"/>
    <property type="match status" value="1"/>
</dbReference>
<dbReference type="RefSeq" id="WP_068409838.1">
    <property type="nucleotide sequence ID" value="NZ_LRDB01000001.1"/>
</dbReference>
<protein>
    <submittedName>
        <fullName evidence="5">ArsR family transcriptional regulator</fullName>
    </submittedName>
</protein>
<organism evidence="5 6">
    <name type="scientific">Roseivirga echinicomitans</name>
    <dbReference type="NCBI Taxonomy" id="296218"/>
    <lineage>
        <taxon>Bacteria</taxon>
        <taxon>Pseudomonadati</taxon>
        <taxon>Bacteroidota</taxon>
        <taxon>Cytophagia</taxon>
        <taxon>Cytophagales</taxon>
        <taxon>Roseivirgaceae</taxon>
        <taxon>Roseivirga</taxon>
    </lineage>
</organism>
<proteinExistence type="predicted"/>
<sequence length="127" mass="15087">MKLKNFSLPFGAQIFKSLSDEARVRILHLLLKNGEMTISDLEHILDYTQTKTSRHVTYLKNSNIVNARKHDQWVFYSIREEVELVMVQIFNFLNKDTRLQKDQETYEILKSNRELAENRISKQGWSI</sequence>
<dbReference type="Proteomes" id="UP000075615">
    <property type="component" value="Unassembled WGS sequence"/>
</dbReference>
<dbReference type="InterPro" id="IPR036388">
    <property type="entry name" value="WH-like_DNA-bd_sf"/>
</dbReference>
<evidence type="ECO:0000256" key="2">
    <source>
        <dbReference type="ARBA" id="ARBA00023125"/>
    </source>
</evidence>
<keyword evidence="1" id="KW-0805">Transcription regulation</keyword>
<name>A0A150XX20_9BACT</name>
<evidence type="ECO:0000313" key="6">
    <source>
        <dbReference type="Proteomes" id="UP000075615"/>
    </source>
</evidence>
<dbReference type="InterPro" id="IPR051081">
    <property type="entry name" value="HTH_MetalResp_TranReg"/>
</dbReference>
<dbReference type="Gene3D" id="1.10.10.10">
    <property type="entry name" value="Winged helix-like DNA-binding domain superfamily/Winged helix DNA-binding domain"/>
    <property type="match status" value="1"/>
</dbReference>
<dbReference type="InterPro" id="IPR001845">
    <property type="entry name" value="HTH_ArsR_DNA-bd_dom"/>
</dbReference>
<dbReference type="OrthoDB" id="9798835at2"/>
<dbReference type="PROSITE" id="PS50987">
    <property type="entry name" value="HTH_ARSR_2"/>
    <property type="match status" value="1"/>
</dbReference>
<dbReference type="NCBIfam" id="NF033788">
    <property type="entry name" value="HTH_metalloreg"/>
    <property type="match status" value="1"/>
</dbReference>
<dbReference type="EMBL" id="LRDB01000001">
    <property type="protein sequence ID" value="KYG83263.1"/>
    <property type="molecule type" value="Genomic_DNA"/>
</dbReference>
<evidence type="ECO:0000313" key="5">
    <source>
        <dbReference type="EMBL" id="KYG83263.1"/>
    </source>
</evidence>
<dbReference type="GO" id="GO:0003700">
    <property type="term" value="F:DNA-binding transcription factor activity"/>
    <property type="evidence" value="ECO:0007669"/>
    <property type="project" value="InterPro"/>
</dbReference>
<dbReference type="CDD" id="cd00090">
    <property type="entry name" value="HTH_ARSR"/>
    <property type="match status" value="1"/>
</dbReference>
<evidence type="ECO:0000256" key="1">
    <source>
        <dbReference type="ARBA" id="ARBA00023015"/>
    </source>
</evidence>
<evidence type="ECO:0000256" key="3">
    <source>
        <dbReference type="ARBA" id="ARBA00023163"/>
    </source>
</evidence>